<feature type="transmembrane region" description="Helical" evidence="7">
    <location>
        <begin position="84"/>
        <end position="107"/>
    </location>
</feature>
<dbReference type="InterPro" id="IPR003370">
    <property type="entry name" value="Chromate_transpt"/>
</dbReference>
<proteinExistence type="inferred from homology"/>
<reference evidence="9" key="1">
    <citation type="submission" date="2016-01" db="EMBL/GenBank/DDBJ databases">
        <authorList>
            <person name="Mitreva M."/>
            <person name="Pepin K.H."/>
            <person name="Mihindukulasuriya K.A."/>
            <person name="Fulton R."/>
            <person name="Fronick C."/>
            <person name="O'Laughlin M."/>
            <person name="Miner T."/>
            <person name="Herter B."/>
            <person name="Rosa B.A."/>
            <person name="Cordes M."/>
            <person name="Tomlinson C."/>
            <person name="Wollam A."/>
            <person name="Palsikar V.B."/>
            <person name="Mardis E.R."/>
            <person name="Wilson R.K."/>
        </authorList>
    </citation>
    <scope>NUCLEOTIDE SEQUENCE [LARGE SCALE GENOMIC DNA]</scope>
    <source>
        <strain evidence="9">KA00182</strain>
    </source>
</reference>
<evidence type="ECO:0000256" key="7">
    <source>
        <dbReference type="SAM" id="Phobius"/>
    </source>
</evidence>
<accession>A0A134CHM5</accession>
<comment type="subcellular location">
    <subcellularLocation>
        <location evidence="1">Cell membrane</location>
        <topology evidence="1">Multi-pass membrane protein</topology>
    </subcellularLocation>
</comment>
<keyword evidence="3" id="KW-1003">Cell membrane</keyword>
<dbReference type="InterPro" id="IPR052518">
    <property type="entry name" value="CHR_Transporter"/>
</dbReference>
<dbReference type="PANTHER" id="PTHR43663">
    <property type="entry name" value="CHROMATE TRANSPORT PROTEIN-RELATED"/>
    <property type="match status" value="1"/>
</dbReference>
<dbReference type="PATRIC" id="fig|1588748.3.peg.688"/>
<dbReference type="STRING" id="1588748.HMPREF3182_00725"/>
<evidence type="ECO:0000313" key="9">
    <source>
        <dbReference type="Proteomes" id="UP000070160"/>
    </source>
</evidence>
<dbReference type="Proteomes" id="UP000070160">
    <property type="component" value="Unassembled WGS sequence"/>
</dbReference>
<feature type="transmembrane region" description="Helical" evidence="7">
    <location>
        <begin position="12"/>
        <end position="37"/>
    </location>
</feature>
<name>A0A134CHM5_9FIRM</name>
<dbReference type="GO" id="GO:0015109">
    <property type="term" value="F:chromate transmembrane transporter activity"/>
    <property type="evidence" value="ECO:0007669"/>
    <property type="project" value="InterPro"/>
</dbReference>
<keyword evidence="6 7" id="KW-0472">Membrane</keyword>
<evidence type="ECO:0000256" key="5">
    <source>
        <dbReference type="ARBA" id="ARBA00022989"/>
    </source>
</evidence>
<comment type="similarity">
    <text evidence="2">Belongs to the chromate ion transporter (CHR) (TC 2.A.51) family.</text>
</comment>
<dbReference type="EMBL" id="LSDT01000028">
    <property type="protein sequence ID" value="KXB91702.1"/>
    <property type="molecule type" value="Genomic_DNA"/>
</dbReference>
<feature type="transmembrane region" description="Helical" evidence="7">
    <location>
        <begin position="57"/>
        <end position="77"/>
    </location>
</feature>
<comment type="caution">
    <text evidence="8">The sequence shown here is derived from an EMBL/GenBank/DDBJ whole genome shotgun (WGS) entry which is preliminary data.</text>
</comment>
<feature type="transmembrane region" description="Helical" evidence="7">
    <location>
        <begin position="151"/>
        <end position="183"/>
    </location>
</feature>
<evidence type="ECO:0000256" key="6">
    <source>
        <dbReference type="ARBA" id="ARBA00023136"/>
    </source>
</evidence>
<sequence length="189" mass="21143">MSATTKRNKHFYWLLFKSTFIISAITVGGGFVILPLLKAKFVDEFKWIQEEEALDMVAIAQSIPGVIAANAAILLGYRMARIRGAIIALLATVLPCLITLTIVFYCYHSIINNIYIEMILKGMQCGATILIGKVALALLYKQWKKRYLLPLGILIATFMAGIFHLLPLMLLLFIDGIIGFLVLQDTKYN</sequence>
<keyword evidence="5 7" id="KW-1133">Transmembrane helix</keyword>
<organism evidence="8 9">
    <name type="scientific">Megasphaera hutchinsoni</name>
    <dbReference type="NCBI Taxonomy" id="1588748"/>
    <lineage>
        <taxon>Bacteria</taxon>
        <taxon>Bacillati</taxon>
        <taxon>Bacillota</taxon>
        <taxon>Negativicutes</taxon>
        <taxon>Veillonellales</taxon>
        <taxon>Veillonellaceae</taxon>
        <taxon>Megasphaera</taxon>
    </lineage>
</organism>
<dbReference type="RefSeq" id="WP_062485460.1">
    <property type="nucleotide sequence ID" value="NZ_KQ960941.1"/>
</dbReference>
<keyword evidence="4 7" id="KW-0812">Transmembrane</keyword>
<dbReference type="AlphaFoldDB" id="A0A134CHM5"/>
<evidence type="ECO:0000256" key="2">
    <source>
        <dbReference type="ARBA" id="ARBA00005262"/>
    </source>
</evidence>
<keyword evidence="9" id="KW-1185">Reference proteome</keyword>
<feature type="transmembrane region" description="Helical" evidence="7">
    <location>
        <begin position="119"/>
        <end position="139"/>
    </location>
</feature>
<evidence type="ECO:0000256" key="1">
    <source>
        <dbReference type="ARBA" id="ARBA00004651"/>
    </source>
</evidence>
<dbReference type="PANTHER" id="PTHR43663:SF2">
    <property type="entry name" value="CHROMATE TRANSPORT PROTEIN-RELATED"/>
    <property type="match status" value="1"/>
</dbReference>
<gene>
    <name evidence="8" type="ORF">HMPREF3182_00725</name>
</gene>
<dbReference type="Pfam" id="PF02417">
    <property type="entry name" value="Chromate_transp"/>
    <property type="match status" value="1"/>
</dbReference>
<evidence type="ECO:0000313" key="8">
    <source>
        <dbReference type="EMBL" id="KXB91702.1"/>
    </source>
</evidence>
<evidence type="ECO:0000256" key="3">
    <source>
        <dbReference type="ARBA" id="ARBA00022475"/>
    </source>
</evidence>
<evidence type="ECO:0000256" key="4">
    <source>
        <dbReference type="ARBA" id="ARBA00022692"/>
    </source>
</evidence>
<dbReference type="GO" id="GO:0005886">
    <property type="term" value="C:plasma membrane"/>
    <property type="evidence" value="ECO:0007669"/>
    <property type="project" value="UniProtKB-SubCell"/>
</dbReference>
<protein>
    <submittedName>
        <fullName evidence="8">Chromate transport protein</fullName>
    </submittedName>
</protein>